<feature type="transmembrane region" description="Helical" evidence="1">
    <location>
        <begin position="5"/>
        <end position="21"/>
    </location>
</feature>
<organism evidence="2 3">
    <name type="scientific">Candidatus Berkelbacteria bacterium Licking1014_85</name>
    <dbReference type="NCBI Taxonomy" id="2017148"/>
    <lineage>
        <taxon>Bacteria</taxon>
        <taxon>Candidatus Berkelbacteria</taxon>
    </lineage>
</organism>
<dbReference type="AlphaFoldDB" id="A0A554LIC0"/>
<comment type="caution">
    <text evidence="2">The sequence shown here is derived from an EMBL/GenBank/DDBJ whole genome shotgun (WGS) entry which is preliminary data.</text>
</comment>
<dbReference type="EMBL" id="VMGI01000050">
    <property type="protein sequence ID" value="TSC92613.1"/>
    <property type="molecule type" value="Genomic_DNA"/>
</dbReference>
<keyword evidence="1" id="KW-0472">Membrane</keyword>
<feature type="transmembrane region" description="Helical" evidence="1">
    <location>
        <begin position="27"/>
        <end position="49"/>
    </location>
</feature>
<protein>
    <submittedName>
        <fullName evidence="2">Uncharacterized protein</fullName>
    </submittedName>
</protein>
<feature type="transmembrane region" description="Helical" evidence="1">
    <location>
        <begin position="69"/>
        <end position="90"/>
    </location>
</feature>
<evidence type="ECO:0000256" key="1">
    <source>
        <dbReference type="SAM" id="Phobius"/>
    </source>
</evidence>
<gene>
    <name evidence="2" type="ORF">CEN91_391</name>
</gene>
<proteinExistence type="predicted"/>
<evidence type="ECO:0000313" key="3">
    <source>
        <dbReference type="Proteomes" id="UP000315589"/>
    </source>
</evidence>
<feature type="transmembrane region" description="Helical" evidence="1">
    <location>
        <begin position="268"/>
        <end position="292"/>
    </location>
</feature>
<accession>A0A554LIC0</accession>
<dbReference type="Proteomes" id="UP000315589">
    <property type="component" value="Unassembled WGS sequence"/>
</dbReference>
<reference evidence="2 3" key="1">
    <citation type="submission" date="2017-07" db="EMBL/GenBank/DDBJ databases">
        <title>Mechanisms for carbon and nitrogen cycling indicate functional differentiation within the Candidate Phyla Radiation.</title>
        <authorList>
            <person name="Danczak R.E."/>
            <person name="Johnston M.D."/>
            <person name="Kenah C."/>
            <person name="Slattery M."/>
            <person name="Wrighton K.C."/>
            <person name="Wilkins M.J."/>
        </authorList>
    </citation>
    <scope>NUCLEOTIDE SEQUENCE [LARGE SCALE GENOMIC DNA]</scope>
    <source>
        <strain evidence="2">Licking1014_85</strain>
    </source>
</reference>
<name>A0A554LIC0_9BACT</name>
<keyword evidence="1" id="KW-0812">Transmembrane</keyword>
<evidence type="ECO:0000313" key="2">
    <source>
        <dbReference type="EMBL" id="TSC92613.1"/>
    </source>
</evidence>
<feature type="transmembrane region" description="Helical" evidence="1">
    <location>
        <begin position="150"/>
        <end position="171"/>
    </location>
</feature>
<feature type="transmembrane region" description="Helical" evidence="1">
    <location>
        <begin position="191"/>
        <end position="210"/>
    </location>
</feature>
<keyword evidence="1" id="KW-1133">Transmembrane helix</keyword>
<feature type="transmembrane region" description="Helical" evidence="1">
    <location>
        <begin position="102"/>
        <end position="130"/>
    </location>
</feature>
<feature type="transmembrane region" description="Helical" evidence="1">
    <location>
        <begin position="231"/>
        <end position="256"/>
    </location>
</feature>
<sequence length="307" mass="36171">MNRTFYKGIIFFLFSCLQIFLPKRLVSWEILTIFSFLFNISIVLISDGITQKISKKSLLQEICRSKKNIAHFLLISVAGGIILDGVAQWLGKLWVYPYFNFYIYLLFFVPGFGLYWLMIAESYLATKAIIDYLRKGKQVVRNYFSFEPRLYRLLGIIGIILIPLSVIFMLHDYFVQSGYIFDVSNPVNYKVNFVYVIAIFLGTWFVLEYIEYSRKKTSLLKDIFHHYSSSLISILIASFVLAIIMEFENIPVGFWIYTNWPLEHIRVFGLPLIMFIAWPLHYIVFLSLFRAFTEKESDEIWRGDLIK</sequence>